<accession>A0AAU1LUB4</accession>
<gene>
    <name evidence="2" type="ORF">OG222_18175</name>
</gene>
<feature type="domain" description="Lantibiotic dehydratase N-terminal" evidence="1">
    <location>
        <begin position="86"/>
        <end position="384"/>
    </location>
</feature>
<name>A0AAU1LUB4_9ACTN</name>
<protein>
    <submittedName>
        <fullName evidence="2">Lantibiotic dehydratase family protein</fullName>
    </submittedName>
</protein>
<dbReference type="InterPro" id="IPR006827">
    <property type="entry name" value="Lant_deHydtase_N"/>
</dbReference>
<sequence>MTSTREALREHDWADFRPTRRLGDSEWHMWGVGLLRSAGFPASGLGLLGGPAAAAAADRGDQDGFTAAYLADSAAETHRLAVLAGDEKVRTAIAWQNRTVYRVLDALAAGTGKESKRKQRERTLAMYWLRYCAKAETIGFFGPAAWMSVGRAPGGLAVDHGERLVARSRTYFERWALAAVADWMAAQPGARWWFPPLVRPDVHLDGDRLLLPGGRVTRLRPEDRQVLGHADGERNGAAITEALVSEDGWDAEGARPRVEKILTRLLKQRVLTWDANIPVDVRAERILRRRVAAVADPELFVRFETVLTRLDRHRDAIDAATTADELAARLDELDTYFVRTTGLDASRDEGKAYAGRTLCYQDAVRDCRVEVGTGFLDGIARPLALVADAADWFGNRLVELVEAEVAGFVRAAAARRSPVTLADVWTQVLGLFWGGDGARPVHTATSELARKWREVLDLGPAGAEPVALRVSDIERRARAVFATGPVRSPHLALHSPDLQVVRGADGELTVVLGELHACLATCDLPFLDWTSDDDSLRDKVNAAIGTPRLVPLLPVDWKRNSGRMVPAPIGAGDRLIGFTRAPFDDRSRIDPAGAITLAERDGTVTATTPGGREWSMAELLAVPVSIIAADAFKIGLDRPHAPRVTLDGLVLFRETWRMPAAEIPLAAKPDRAADYLAVRRWLRASGLPDQAFVKFPQETKPSLVDFTSPTLVLSFANLVRRTRRLDADATVILSEPLPHPRDSWLTDADGERYVSELRLQISRKVPE</sequence>
<organism evidence="2">
    <name type="scientific">Streptomyces sp. NBC_00148</name>
    <dbReference type="NCBI Taxonomy" id="2903626"/>
    <lineage>
        <taxon>Bacteria</taxon>
        <taxon>Bacillati</taxon>
        <taxon>Actinomycetota</taxon>
        <taxon>Actinomycetes</taxon>
        <taxon>Kitasatosporales</taxon>
        <taxon>Streptomycetaceae</taxon>
        <taxon>Streptomyces</taxon>
    </lineage>
</organism>
<reference evidence="2" key="1">
    <citation type="submission" date="2022-10" db="EMBL/GenBank/DDBJ databases">
        <title>The complete genomes of actinobacterial strains from the NBC collection.</title>
        <authorList>
            <person name="Joergensen T.S."/>
            <person name="Alvarez Arevalo M."/>
            <person name="Sterndorff E.B."/>
            <person name="Faurdal D."/>
            <person name="Vuksanovic O."/>
            <person name="Mourched A.-S."/>
            <person name="Charusanti P."/>
            <person name="Shaw S."/>
            <person name="Blin K."/>
            <person name="Weber T."/>
        </authorList>
    </citation>
    <scope>NUCLEOTIDE SEQUENCE</scope>
    <source>
        <strain evidence="2">NBC_00148</strain>
    </source>
</reference>
<proteinExistence type="predicted"/>
<dbReference type="AlphaFoldDB" id="A0AAU1LUB4"/>
<evidence type="ECO:0000313" key="2">
    <source>
        <dbReference type="EMBL" id="WTQ74898.1"/>
    </source>
</evidence>
<evidence type="ECO:0000259" key="1">
    <source>
        <dbReference type="Pfam" id="PF04738"/>
    </source>
</evidence>
<dbReference type="Pfam" id="PF04738">
    <property type="entry name" value="Lant_dehydr_N"/>
    <property type="match status" value="1"/>
</dbReference>
<dbReference type="EMBL" id="CP108169">
    <property type="protein sequence ID" value="WTQ74898.1"/>
    <property type="molecule type" value="Genomic_DNA"/>
</dbReference>